<dbReference type="InterPro" id="IPR036097">
    <property type="entry name" value="HisK_dim/P_sf"/>
</dbReference>
<evidence type="ECO:0000256" key="9">
    <source>
        <dbReference type="ARBA" id="ARBA00022840"/>
    </source>
</evidence>
<keyword evidence="17" id="KW-1185">Reference proteome</keyword>
<feature type="domain" description="Histidine kinase" evidence="13">
    <location>
        <begin position="340"/>
        <end position="553"/>
    </location>
</feature>
<dbReference type="InterPro" id="IPR003594">
    <property type="entry name" value="HATPase_dom"/>
</dbReference>
<dbReference type="InterPro" id="IPR005467">
    <property type="entry name" value="His_kinase_dom"/>
</dbReference>
<evidence type="ECO:0000256" key="11">
    <source>
        <dbReference type="ARBA" id="ARBA00035100"/>
    </source>
</evidence>
<sequence>MSLDMSQFYQVFFEETEEHLASIESLLLRVDEQQPSAGDVAEIFRAAHSIKGSSATFGFDDMAGLTHELEDLLDRVRKGALALTRAMIDAGLEAVDVLRNLLDAHRGEVRPDTERATRVRQRIAALAAGTPGVAVAPQAPPVEDGFRGYELAFRLTRVVAGSELLVGNMLDELGRLGELAIIERPDDLQPDGPWRVHLRTRAGEPAVRAVLELVTDPGELQIAETLLSAPQPAVAAPATEEFAEEAEDGSYTLFEPFPSAEVRQPPLAAEAPPALPASASAVDAQAAVADAPAGTLPAAGRTAQDSSIRVSVDKVDQMVNLVGELVITRSILQEVASQVDAEVFDRLMNGLGLLERNTRELQESVMSIRMVSVSMVFARFPRLVRELGARLGKRVRLEMEGEHNELDKSLVERIADPITHLVRNALDHGIEAPAVRRAAGKPEEGRLVLRAAHQGSYILIEVEDDGAGLPRDRILDSARARGLQAHEGMSDGEIWQLICEPGLSTADAVTELSGRGVGMDVVKRNIVALGGQLDIRSTPGRGTRIGVRLPLTLAIVDGLTVGIGDELYVLPLGFVGETLQVQPEAVIKVGGEARMIRVRGDYLPVLELGRVLGVEGAQTDWCAGIMVLIEANGVRAALFVDSLIDQQQVVIKSLEDHFRRLPGFSAATVLGNGKVALILDVAVLVERLRAGQTMAA</sequence>
<keyword evidence="4" id="KW-0145">Chemotaxis</keyword>
<reference evidence="17" key="1">
    <citation type="submission" date="2023-07" db="EMBL/GenBank/DDBJ databases">
        <title>Thauera sp. CAU 1555 isolated from sand of Yaerae Beach.</title>
        <authorList>
            <person name="Kim W."/>
        </authorList>
    </citation>
    <scope>NUCLEOTIDE SEQUENCE [LARGE SCALE GENOMIC DNA]</scope>
    <source>
        <strain evidence="17">CAU 1555</strain>
    </source>
</reference>
<dbReference type="SUPFAM" id="SSF47384">
    <property type="entry name" value="Homodimeric domain of signal transducing histidine kinase"/>
    <property type="match status" value="1"/>
</dbReference>
<comment type="caution">
    <text evidence="16">The sequence shown here is derived from an EMBL/GenBank/DDBJ whole genome shotgun (WGS) entry which is preliminary data.</text>
</comment>
<gene>
    <name evidence="16" type="ORF">IFO67_05055</name>
</gene>
<evidence type="ECO:0000256" key="12">
    <source>
        <dbReference type="PROSITE-ProRule" id="PRU00110"/>
    </source>
</evidence>
<evidence type="ECO:0000256" key="6">
    <source>
        <dbReference type="ARBA" id="ARBA00022679"/>
    </source>
</evidence>
<evidence type="ECO:0000313" key="16">
    <source>
        <dbReference type="EMBL" id="MBD8502241.1"/>
    </source>
</evidence>
<dbReference type="PRINTS" id="PR00344">
    <property type="entry name" value="BCTRLSENSOR"/>
</dbReference>
<dbReference type="InterPro" id="IPR036641">
    <property type="entry name" value="HPT_dom_sf"/>
</dbReference>
<dbReference type="EMBL" id="JACYTO010000001">
    <property type="protein sequence ID" value="MBD8502241.1"/>
    <property type="molecule type" value="Genomic_DNA"/>
</dbReference>
<evidence type="ECO:0000256" key="8">
    <source>
        <dbReference type="ARBA" id="ARBA00022777"/>
    </source>
</evidence>
<dbReference type="EC" id="2.7.13.3" evidence="2"/>
<evidence type="ECO:0000256" key="4">
    <source>
        <dbReference type="ARBA" id="ARBA00022500"/>
    </source>
</evidence>
<evidence type="ECO:0000259" key="13">
    <source>
        <dbReference type="PROSITE" id="PS50109"/>
    </source>
</evidence>
<dbReference type="Gene3D" id="1.20.120.160">
    <property type="entry name" value="HPT domain"/>
    <property type="match status" value="1"/>
</dbReference>
<evidence type="ECO:0000256" key="3">
    <source>
        <dbReference type="ARBA" id="ARBA00021495"/>
    </source>
</evidence>
<dbReference type="Gene3D" id="2.30.30.40">
    <property type="entry name" value="SH3 Domains"/>
    <property type="match status" value="1"/>
</dbReference>
<dbReference type="InterPro" id="IPR008207">
    <property type="entry name" value="Sig_transdc_His_kin_Hpt_dom"/>
</dbReference>
<dbReference type="InterPro" id="IPR036061">
    <property type="entry name" value="CheW-like_dom_sf"/>
</dbReference>
<evidence type="ECO:0000256" key="1">
    <source>
        <dbReference type="ARBA" id="ARBA00000085"/>
    </source>
</evidence>
<dbReference type="InterPro" id="IPR037006">
    <property type="entry name" value="CheA-like_homodim_sf"/>
</dbReference>
<organism evidence="16 17">
    <name type="scientific">Thauera sedimentorum</name>
    <dbReference type="NCBI Taxonomy" id="2767595"/>
    <lineage>
        <taxon>Bacteria</taxon>
        <taxon>Pseudomonadati</taxon>
        <taxon>Pseudomonadota</taxon>
        <taxon>Betaproteobacteria</taxon>
        <taxon>Rhodocyclales</taxon>
        <taxon>Zoogloeaceae</taxon>
        <taxon>Thauera</taxon>
    </lineage>
</organism>
<dbReference type="CDD" id="cd16916">
    <property type="entry name" value="HATPase_CheA-like"/>
    <property type="match status" value="1"/>
</dbReference>
<dbReference type="Gene3D" id="1.10.287.560">
    <property type="entry name" value="Histidine kinase CheA-like, homodimeric domain"/>
    <property type="match status" value="1"/>
</dbReference>
<evidence type="ECO:0000256" key="10">
    <source>
        <dbReference type="ARBA" id="ARBA00023012"/>
    </source>
</evidence>
<dbReference type="InterPro" id="IPR004105">
    <property type="entry name" value="CheA-like_dim"/>
</dbReference>
<dbReference type="SMART" id="SM00073">
    <property type="entry name" value="HPT"/>
    <property type="match status" value="1"/>
</dbReference>
<dbReference type="SMART" id="SM01231">
    <property type="entry name" value="H-kinase_dim"/>
    <property type="match status" value="1"/>
</dbReference>
<dbReference type="SUPFAM" id="SSF50341">
    <property type="entry name" value="CheW-like"/>
    <property type="match status" value="1"/>
</dbReference>
<dbReference type="SUPFAM" id="SSF47226">
    <property type="entry name" value="Histidine-containing phosphotransfer domain, HPT domain"/>
    <property type="match status" value="1"/>
</dbReference>
<dbReference type="Pfam" id="PF02518">
    <property type="entry name" value="HATPase_c"/>
    <property type="match status" value="1"/>
</dbReference>
<evidence type="ECO:0000313" key="17">
    <source>
        <dbReference type="Proteomes" id="UP000603602"/>
    </source>
</evidence>
<keyword evidence="10" id="KW-0902">Two-component regulatory system</keyword>
<keyword evidence="6" id="KW-0808">Transferase</keyword>
<evidence type="ECO:0000259" key="15">
    <source>
        <dbReference type="PROSITE" id="PS50894"/>
    </source>
</evidence>
<comment type="catalytic activity">
    <reaction evidence="1">
        <text>ATP + protein L-histidine = ADP + protein N-phospho-L-histidine.</text>
        <dbReference type="EC" id="2.7.13.3"/>
    </reaction>
</comment>
<dbReference type="InterPro" id="IPR002545">
    <property type="entry name" value="CheW-lke_dom"/>
</dbReference>
<keyword evidence="9" id="KW-0067">ATP-binding</keyword>
<dbReference type="InterPro" id="IPR051315">
    <property type="entry name" value="Bact_Chemotaxis_CheA"/>
</dbReference>
<dbReference type="PROSITE" id="PS50109">
    <property type="entry name" value="HIS_KIN"/>
    <property type="match status" value="1"/>
</dbReference>
<evidence type="ECO:0000256" key="5">
    <source>
        <dbReference type="ARBA" id="ARBA00022553"/>
    </source>
</evidence>
<dbReference type="InterPro" id="IPR004358">
    <property type="entry name" value="Sig_transdc_His_kin-like_C"/>
</dbReference>
<dbReference type="SUPFAM" id="SSF55874">
    <property type="entry name" value="ATPase domain of HSP90 chaperone/DNA topoisomerase II/histidine kinase"/>
    <property type="match status" value="1"/>
</dbReference>
<dbReference type="Proteomes" id="UP000603602">
    <property type="component" value="Unassembled WGS sequence"/>
</dbReference>
<feature type="modified residue" description="Phosphohistidine" evidence="12">
    <location>
        <position position="48"/>
    </location>
</feature>
<dbReference type="Pfam" id="PF01584">
    <property type="entry name" value="CheW"/>
    <property type="match status" value="1"/>
</dbReference>
<dbReference type="PROSITE" id="PS50894">
    <property type="entry name" value="HPT"/>
    <property type="match status" value="1"/>
</dbReference>
<dbReference type="Gene3D" id="3.30.565.10">
    <property type="entry name" value="Histidine kinase-like ATPase, C-terminal domain"/>
    <property type="match status" value="1"/>
</dbReference>
<keyword evidence="5 12" id="KW-0597">Phosphoprotein</keyword>
<dbReference type="PANTHER" id="PTHR43395:SF10">
    <property type="entry name" value="CHEMOTAXIS PROTEIN CHEA"/>
    <property type="match status" value="1"/>
</dbReference>
<comment type="function">
    <text evidence="11">Involved in the transmission of sensory signals from the chemoreceptors to the flagellar motors. CheA is autophosphorylated; it can transfer its phosphate group to either CheB or CheY.</text>
</comment>
<name>A0ABR9B7R7_9RHOO</name>
<keyword evidence="8" id="KW-0418">Kinase</keyword>
<protein>
    <recommendedName>
        <fullName evidence="3">Chemotaxis protein CheA</fullName>
        <ecNumber evidence="2">2.7.13.3</ecNumber>
    </recommendedName>
</protein>
<proteinExistence type="predicted"/>
<dbReference type="RefSeq" id="WP_187717033.1">
    <property type="nucleotide sequence ID" value="NZ_JACTAH010000001.1"/>
</dbReference>
<feature type="domain" description="HPt" evidence="15">
    <location>
        <begin position="1"/>
        <end position="105"/>
    </location>
</feature>
<feature type="domain" description="CheW-like" evidence="14">
    <location>
        <begin position="555"/>
        <end position="690"/>
    </location>
</feature>
<evidence type="ECO:0000256" key="2">
    <source>
        <dbReference type="ARBA" id="ARBA00012438"/>
    </source>
</evidence>
<dbReference type="Pfam" id="PF01627">
    <property type="entry name" value="Hpt"/>
    <property type="match status" value="1"/>
</dbReference>
<evidence type="ECO:0000256" key="7">
    <source>
        <dbReference type="ARBA" id="ARBA00022741"/>
    </source>
</evidence>
<evidence type="ECO:0000259" key="14">
    <source>
        <dbReference type="PROSITE" id="PS50851"/>
    </source>
</evidence>
<dbReference type="Pfam" id="PF02895">
    <property type="entry name" value="H-kinase_dim"/>
    <property type="match status" value="1"/>
</dbReference>
<dbReference type="CDD" id="cd00731">
    <property type="entry name" value="CheA_reg"/>
    <property type="match status" value="1"/>
</dbReference>
<dbReference type="CDD" id="cd00088">
    <property type="entry name" value="HPT"/>
    <property type="match status" value="1"/>
</dbReference>
<keyword evidence="7" id="KW-0547">Nucleotide-binding</keyword>
<dbReference type="InterPro" id="IPR036890">
    <property type="entry name" value="HATPase_C_sf"/>
</dbReference>
<dbReference type="PANTHER" id="PTHR43395">
    <property type="entry name" value="SENSOR HISTIDINE KINASE CHEA"/>
    <property type="match status" value="1"/>
</dbReference>
<dbReference type="PROSITE" id="PS50851">
    <property type="entry name" value="CHEW"/>
    <property type="match status" value="1"/>
</dbReference>
<dbReference type="SMART" id="SM00387">
    <property type="entry name" value="HATPase_c"/>
    <property type="match status" value="1"/>
</dbReference>
<accession>A0ABR9B7R7</accession>
<dbReference type="SMART" id="SM00260">
    <property type="entry name" value="CheW"/>
    <property type="match status" value="1"/>
</dbReference>